<keyword evidence="4" id="KW-1003">Cell membrane</keyword>
<keyword evidence="9" id="KW-0378">Hydrolase</keyword>
<proteinExistence type="inferred from homology"/>
<evidence type="ECO:0000313" key="13">
    <source>
        <dbReference type="Proteomes" id="UP000048841"/>
    </source>
</evidence>
<evidence type="ECO:0000256" key="2">
    <source>
        <dbReference type="ARBA" id="ARBA00005417"/>
    </source>
</evidence>
<evidence type="ECO:0000313" key="11">
    <source>
        <dbReference type="EMBL" id="QQU47797.1"/>
    </source>
</evidence>
<evidence type="ECO:0000313" key="12">
    <source>
        <dbReference type="Proteomes" id="UP000041601"/>
    </source>
</evidence>
<comment type="subcellular location">
    <subcellularLocation>
        <location evidence="1">Cell inner membrane</location>
        <topology evidence="1">Peripheral membrane protein</topology>
    </subcellularLocation>
</comment>
<dbReference type="Proteomes" id="UP000595309">
    <property type="component" value="Chromosome"/>
</dbReference>
<dbReference type="GO" id="GO:0005524">
    <property type="term" value="F:ATP binding"/>
    <property type="evidence" value="ECO:0007669"/>
    <property type="project" value="UniProtKB-KW"/>
</dbReference>
<dbReference type="OMA" id="PYSKALW"/>
<dbReference type="GO" id="GO:0016887">
    <property type="term" value="F:ATP hydrolysis activity"/>
    <property type="evidence" value="ECO:0007669"/>
    <property type="project" value="InterPro"/>
</dbReference>
<dbReference type="SMART" id="SM00382">
    <property type="entry name" value="AAA"/>
    <property type="match status" value="1"/>
</dbReference>
<dbReference type="GO" id="GO:0005886">
    <property type="term" value="C:plasma membrane"/>
    <property type="evidence" value="ECO:0007669"/>
    <property type="project" value="UniProtKB-SubCell"/>
</dbReference>
<evidence type="ECO:0000256" key="4">
    <source>
        <dbReference type="ARBA" id="ARBA00022475"/>
    </source>
</evidence>
<evidence type="ECO:0000256" key="7">
    <source>
        <dbReference type="ARBA" id="ARBA00023136"/>
    </source>
</evidence>
<evidence type="ECO:0000259" key="8">
    <source>
        <dbReference type="PROSITE" id="PS50893"/>
    </source>
</evidence>
<dbReference type="Proteomes" id="UP000041601">
    <property type="component" value="Unassembled WGS sequence"/>
</dbReference>
<dbReference type="AlphaFoldDB" id="A0A0E1NGH1"/>
<evidence type="ECO:0000256" key="6">
    <source>
        <dbReference type="ARBA" id="ARBA00022840"/>
    </source>
</evidence>
<sequence>MLRFSRFAVDVAHYRWLGRKSWHPLLNNISLEVNPGELVALVGGSGEGKSLLLQSVLGLLPENMRCRGEIILDGEVLCAQDKIERRGKTLCYVPQGVSALNPLIKVGSQMTRAAQLSGVKLRLEDVALQLQTYNLAPGLVHDFPRQLSGGMAKRVLTSCATLTNARYILADEVTSWLDDEHACQLLTHLRAFCQQGRGILWVTHDLALAGRFADKIAVLHQGELHETLSAEELKNNGGSPWLQSLWAALPEQQFVSQKMSPAEVAEYV</sequence>
<dbReference type="PANTHER" id="PTHR43297:SF11">
    <property type="entry name" value="ATPASE COMPONENT OF ABC-TYPE TRANSPORT SYSTEM"/>
    <property type="match status" value="1"/>
</dbReference>
<comment type="similarity">
    <text evidence="2">Belongs to the ABC transporter superfamily.</text>
</comment>
<dbReference type="InterPro" id="IPR003439">
    <property type="entry name" value="ABC_transporter-like_ATP-bd"/>
</dbReference>
<dbReference type="RefSeq" id="WP_005164269.1">
    <property type="nucleotide sequence ID" value="NZ_CGBC01000037.1"/>
</dbReference>
<dbReference type="EMBL" id="CPXJ01000042">
    <property type="protein sequence ID" value="CNE19017.1"/>
    <property type="molecule type" value="Genomic_DNA"/>
</dbReference>
<reference evidence="10 12" key="2">
    <citation type="submission" date="2015-03" db="EMBL/GenBank/DDBJ databases">
        <authorList>
            <consortium name="Pathogen Informatics"/>
            <person name="Murphy D."/>
        </authorList>
    </citation>
    <scope>NUCLEOTIDE SEQUENCE [LARGE SCALE GENOMIC DNA]</scope>
    <source>
        <strain evidence="10 12">IP05342</strain>
    </source>
</reference>
<reference evidence="9 13" key="1">
    <citation type="submission" date="2015-03" db="EMBL/GenBank/DDBJ databases">
        <authorList>
            <person name="Murphy D."/>
        </authorList>
    </citation>
    <scope>NUCLEOTIDE SEQUENCE [LARGE SCALE GENOMIC DNA]</scope>
    <source>
        <strain evidence="9 13">IP26249</strain>
    </source>
</reference>
<keyword evidence="3" id="KW-0813">Transport</keyword>
<feature type="domain" description="ABC transporter" evidence="8">
    <location>
        <begin position="2"/>
        <end position="246"/>
    </location>
</feature>
<evidence type="ECO:0000256" key="1">
    <source>
        <dbReference type="ARBA" id="ARBA00004417"/>
    </source>
</evidence>
<gene>
    <name evidence="9" type="primary">gsiA_5</name>
    <name evidence="9" type="ORF">ERS137941_03353</name>
    <name evidence="10" type="ORF">ERS137959_03208</name>
    <name evidence="11" type="ORF">I6I39_03320</name>
</gene>
<organism evidence="9 13">
    <name type="scientific">Yersinia enterocolitica</name>
    <dbReference type="NCBI Taxonomy" id="630"/>
    <lineage>
        <taxon>Bacteria</taxon>
        <taxon>Pseudomonadati</taxon>
        <taxon>Pseudomonadota</taxon>
        <taxon>Gammaproteobacteria</taxon>
        <taxon>Enterobacterales</taxon>
        <taxon>Yersiniaceae</taxon>
        <taxon>Yersinia</taxon>
    </lineage>
</organism>
<dbReference type="PANTHER" id="PTHR43297">
    <property type="entry name" value="OLIGOPEPTIDE TRANSPORT ATP-BINDING PROTEIN APPD"/>
    <property type="match status" value="1"/>
</dbReference>
<dbReference type="InterPro" id="IPR050388">
    <property type="entry name" value="ABC_Ni/Peptide_Import"/>
</dbReference>
<dbReference type="EMBL" id="CGBR01000029">
    <property type="protein sequence ID" value="CFQ70798.1"/>
    <property type="molecule type" value="Genomic_DNA"/>
</dbReference>
<keyword evidence="6 11" id="KW-0067">ATP-binding</keyword>
<dbReference type="InterPro" id="IPR003593">
    <property type="entry name" value="AAA+_ATPase"/>
</dbReference>
<keyword evidence="12" id="KW-1185">Reference proteome</keyword>
<evidence type="ECO:0000256" key="5">
    <source>
        <dbReference type="ARBA" id="ARBA00022741"/>
    </source>
</evidence>
<reference evidence="11 14" key="3">
    <citation type="submission" date="2021-01" db="EMBL/GenBank/DDBJ databases">
        <title>FDA dAtabase for Regulatory Grade micrObial Sequences (FDA-ARGOS): Supporting development and validation of Infectious Disease Dx tests.</title>
        <authorList>
            <person name="Blissenbach B."/>
            <person name="Krut O."/>
            <person name="Tallon L."/>
            <person name="Sadzewicz L."/>
            <person name="Zhao X."/>
            <person name="Boylan J."/>
            <person name="Ott S."/>
            <person name="Bowen H."/>
            <person name="Vavikolanu K."/>
            <person name="Mehta A."/>
            <person name="Aluvathingal J."/>
            <person name="Nadendla S."/>
            <person name="Yan Y."/>
            <person name="Sichtig H."/>
        </authorList>
    </citation>
    <scope>NUCLEOTIDE SEQUENCE [LARGE SCALE GENOMIC DNA]</scope>
    <source>
        <strain evidence="11 14">FDAARGOS_1082</strain>
    </source>
</reference>
<keyword evidence="5" id="KW-0547">Nucleotide-binding</keyword>
<evidence type="ECO:0000313" key="9">
    <source>
        <dbReference type="EMBL" id="CFQ70798.1"/>
    </source>
</evidence>
<dbReference type="SUPFAM" id="SSF52540">
    <property type="entry name" value="P-loop containing nucleoside triphosphate hydrolases"/>
    <property type="match status" value="1"/>
</dbReference>
<protein>
    <submittedName>
        <fullName evidence="11">ATP-binding cassette domain-containing protein</fullName>
    </submittedName>
    <submittedName>
        <fullName evidence="9 10">Transport ATPase</fullName>
        <ecNumber evidence="9 10">3.6.3.-</ecNumber>
    </submittedName>
</protein>
<evidence type="ECO:0000256" key="3">
    <source>
        <dbReference type="ARBA" id="ARBA00022448"/>
    </source>
</evidence>
<dbReference type="PROSITE" id="PS50893">
    <property type="entry name" value="ABC_TRANSPORTER_2"/>
    <property type="match status" value="1"/>
</dbReference>
<evidence type="ECO:0000313" key="10">
    <source>
        <dbReference type="EMBL" id="CNE19017.1"/>
    </source>
</evidence>
<dbReference type="Gene3D" id="3.40.50.300">
    <property type="entry name" value="P-loop containing nucleotide triphosphate hydrolases"/>
    <property type="match status" value="1"/>
</dbReference>
<accession>A0A0E1NGH1</accession>
<evidence type="ECO:0000313" key="14">
    <source>
        <dbReference type="Proteomes" id="UP000595309"/>
    </source>
</evidence>
<dbReference type="Pfam" id="PF00005">
    <property type="entry name" value="ABC_tran"/>
    <property type="match status" value="1"/>
</dbReference>
<dbReference type="PATRIC" id="fig|630.129.peg.3286"/>
<dbReference type="EMBL" id="CP068146">
    <property type="protein sequence ID" value="QQU47797.1"/>
    <property type="molecule type" value="Genomic_DNA"/>
</dbReference>
<dbReference type="EC" id="3.6.3.-" evidence="9 10"/>
<dbReference type="Proteomes" id="UP000048841">
    <property type="component" value="Unassembled WGS sequence"/>
</dbReference>
<dbReference type="KEGG" id="yet:CH48_654"/>
<keyword evidence="7" id="KW-0472">Membrane</keyword>
<name>A0A0E1NGH1_YEREN</name>
<dbReference type="InterPro" id="IPR027417">
    <property type="entry name" value="P-loop_NTPase"/>
</dbReference>
<dbReference type="GeneID" id="31412086"/>